<keyword evidence="1" id="KW-0812">Transmembrane</keyword>
<feature type="transmembrane region" description="Helical" evidence="1">
    <location>
        <begin position="144"/>
        <end position="167"/>
    </location>
</feature>
<sequence>MAMSVMFRLQRSTAGTADRRPKAAGRSELYAYHPEHDPGSYLDFPRESIGERLKWLIAEAVKAVGENGNDPLQRMMNLNLWWNGFSVLTSKTQAFEKVDVRMTEDKPTAIRRAVSLIKILWTVSIIATATAVGAYIGWENHGIVGALALGFVGLVVGGFLSSPSALLQVLS</sequence>
<reference evidence="2 3" key="1">
    <citation type="submission" date="2023-03" db="EMBL/GenBank/DDBJ databases">
        <title>Comparative genome and transcriptome analysis combination mining strategies for increasing vitamin B12 production of Ensifer adhaerens strain.</title>
        <authorList>
            <person name="Yongheng L."/>
        </authorList>
    </citation>
    <scope>NUCLEOTIDE SEQUENCE [LARGE SCALE GENOMIC DNA]</scope>
    <source>
        <strain evidence="2 3">Casida A-T305</strain>
        <plasmid evidence="2 3">unnamedB</plasmid>
    </source>
</reference>
<dbReference type="Proteomes" id="UP001214094">
    <property type="component" value="Plasmid unnamedB"/>
</dbReference>
<dbReference type="RefSeq" id="WP_234798842.1">
    <property type="nucleotide sequence ID" value="NZ_CP015882.1"/>
</dbReference>
<keyword evidence="3" id="KW-1185">Reference proteome</keyword>
<dbReference type="EMBL" id="CP121310">
    <property type="protein sequence ID" value="WFP94851.1"/>
    <property type="molecule type" value="Genomic_DNA"/>
</dbReference>
<geneLocation type="plasmid" evidence="2 3">
    <name>unnamedB</name>
</geneLocation>
<proteinExistence type="predicted"/>
<gene>
    <name evidence="2" type="ORF">P4B07_34290</name>
</gene>
<feature type="transmembrane region" description="Helical" evidence="1">
    <location>
        <begin position="119"/>
        <end position="138"/>
    </location>
</feature>
<organism evidence="2 3">
    <name type="scientific">Ensifer adhaerens</name>
    <name type="common">Sinorhizobium morelense</name>
    <dbReference type="NCBI Taxonomy" id="106592"/>
    <lineage>
        <taxon>Bacteria</taxon>
        <taxon>Pseudomonadati</taxon>
        <taxon>Pseudomonadota</taxon>
        <taxon>Alphaproteobacteria</taxon>
        <taxon>Hyphomicrobiales</taxon>
        <taxon>Rhizobiaceae</taxon>
        <taxon>Sinorhizobium/Ensifer group</taxon>
        <taxon>Ensifer</taxon>
    </lineage>
</organism>
<evidence type="ECO:0000256" key="1">
    <source>
        <dbReference type="SAM" id="Phobius"/>
    </source>
</evidence>
<evidence type="ECO:0000313" key="2">
    <source>
        <dbReference type="EMBL" id="WFP94851.1"/>
    </source>
</evidence>
<keyword evidence="2" id="KW-0614">Plasmid</keyword>
<protein>
    <submittedName>
        <fullName evidence="2">Uncharacterized protein</fullName>
    </submittedName>
</protein>
<name>A0ABY8HRX0_ENSAD</name>
<accession>A0ABY8HRX0</accession>
<keyword evidence="1" id="KW-1133">Transmembrane helix</keyword>
<keyword evidence="1" id="KW-0472">Membrane</keyword>
<evidence type="ECO:0000313" key="3">
    <source>
        <dbReference type="Proteomes" id="UP001214094"/>
    </source>
</evidence>
<dbReference type="GeneID" id="69987076"/>